<dbReference type="GeneID" id="20195483"/>
<dbReference type="Gene3D" id="3.40.50.880">
    <property type="match status" value="1"/>
</dbReference>
<dbReference type="EMBL" id="AMQM01006017">
    <property type="status" value="NOT_ANNOTATED_CDS"/>
    <property type="molecule type" value="Genomic_DNA"/>
</dbReference>
<name>T1EFY1_HELRO</name>
<dbReference type="OMA" id="GCKHVCK"/>
<dbReference type="eggNOG" id="ENOG502QQFM">
    <property type="taxonomic scope" value="Eukaryota"/>
</dbReference>
<dbReference type="OrthoDB" id="543156at2759"/>
<dbReference type="PANTHER" id="PTHR10224:SF17">
    <property type="entry name" value="DJ-1_PFPI DOMAIN-CONTAINING PROTEIN"/>
    <property type="match status" value="1"/>
</dbReference>
<dbReference type="CTD" id="20195483"/>
<dbReference type="GO" id="GO:0005739">
    <property type="term" value="C:mitochondrion"/>
    <property type="evidence" value="ECO:0000318"/>
    <property type="project" value="GO_Central"/>
</dbReference>
<dbReference type="RefSeq" id="XP_009023802.1">
    <property type="nucleotide sequence ID" value="XM_009025554.1"/>
</dbReference>
<dbReference type="Proteomes" id="UP000015101">
    <property type="component" value="Unassembled WGS sequence"/>
</dbReference>
<dbReference type="SUPFAM" id="SSF52317">
    <property type="entry name" value="Class I glutamine amidotransferase-like"/>
    <property type="match status" value="1"/>
</dbReference>
<dbReference type="InParanoid" id="T1EFY1"/>
<evidence type="ECO:0008006" key="4">
    <source>
        <dbReference type="Google" id="ProtNLM"/>
    </source>
</evidence>
<dbReference type="EMBL" id="KB097222">
    <property type="protein sequence ID" value="ESN98109.1"/>
    <property type="molecule type" value="Genomic_DNA"/>
</dbReference>
<reference evidence="3" key="1">
    <citation type="submission" date="2012-12" db="EMBL/GenBank/DDBJ databases">
        <authorList>
            <person name="Hellsten U."/>
            <person name="Grimwood J."/>
            <person name="Chapman J.A."/>
            <person name="Shapiro H."/>
            <person name="Aerts A."/>
            <person name="Otillar R.P."/>
            <person name="Terry A.Y."/>
            <person name="Boore J.L."/>
            <person name="Simakov O."/>
            <person name="Marletaz F."/>
            <person name="Cho S.-J."/>
            <person name="Edsinger-Gonzales E."/>
            <person name="Havlak P."/>
            <person name="Kuo D.-H."/>
            <person name="Larsson T."/>
            <person name="Lv J."/>
            <person name="Arendt D."/>
            <person name="Savage R."/>
            <person name="Osoegawa K."/>
            <person name="de Jong P."/>
            <person name="Lindberg D.R."/>
            <person name="Seaver E.C."/>
            <person name="Weisblat D.A."/>
            <person name="Putnam N.H."/>
            <person name="Grigoriev I.V."/>
            <person name="Rokhsar D.S."/>
        </authorList>
    </citation>
    <scope>NUCLEOTIDE SEQUENCE</scope>
</reference>
<dbReference type="PANTHER" id="PTHR10224">
    <property type="entry name" value="ES1 PROTEIN HOMOLOG, MITOCHONDRIAL"/>
    <property type="match status" value="1"/>
</dbReference>
<dbReference type="InterPro" id="IPR029062">
    <property type="entry name" value="Class_I_gatase-like"/>
</dbReference>
<keyword evidence="3" id="KW-1185">Reference proteome</keyword>
<dbReference type="CDD" id="cd03133">
    <property type="entry name" value="GATase1_ES1"/>
    <property type="match status" value="1"/>
</dbReference>
<evidence type="ECO:0000313" key="2">
    <source>
        <dbReference type="EnsemblMetazoa" id="HelroP114003"/>
    </source>
</evidence>
<reference evidence="1 3" key="2">
    <citation type="journal article" date="2013" name="Nature">
        <title>Insights into bilaterian evolution from three spiralian genomes.</title>
        <authorList>
            <person name="Simakov O."/>
            <person name="Marletaz F."/>
            <person name="Cho S.J."/>
            <person name="Edsinger-Gonzales E."/>
            <person name="Havlak P."/>
            <person name="Hellsten U."/>
            <person name="Kuo D.H."/>
            <person name="Larsson T."/>
            <person name="Lv J."/>
            <person name="Arendt D."/>
            <person name="Savage R."/>
            <person name="Osoegawa K."/>
            <person name="de Jong P."/>
            <person name="Grimwood J."/>
            <person name="Chapman J.A."/>
            <person name="Shapiro H."/>
            <person name="Aerts A."/>
            <person name="Otillar R.P."/>
            <person name="Terry A.Y."/>
            <person name="Boore J.L."/>
            <person name="Grigoriev I.V."/>
            <person name="Lindberg D.R."/>
            <person name="Seaver E.C."/>
            <person name="Weisblat D.A."/>
            <person name="Putnam N.H."/>
            <person name="Rokhsar D.S."/>
        </authorList>
    </citation>
    <scope>NUCLEOTIDE SEQUENCE</scope>
</reference>
<organism evidence="2 3">
    <name type="scientific">Helobdella robusta</name>
    <name type="common">Californian leech</name>
    <dbReference type="NCBI Taxonomy" id="6412"/>
    <lineage>
        <taxon>Eukaryota</taxon>
        <taxon>Metazoa</taxon>
        <taxon>Spiralia</taxon>
        <taxon>Lophotrochozoa</taxon>
        <taxon>Annelida</taxon>
        <taxon>Clitellata</taxon>
        <taxon>Hirudinea</taxon>
        <taxon>Rhynchobdellida</taxon>
        <taxon>Glossiphoniidae</taxon>
        <taxon>Helobdella</taxon>
    </lineage>
</organism>
<evidence type="ECO:0000313" key="3">
    <source>
        <dbReference type="Proteomes" id="UP000015101"/>
    </source>
</evidence>
<dbReference type="HOGENOM" id="CLU_072952_0_0_1"/>
<evidence type="ECO:0000313" key="1">
    <source>
        <dbReference type="EMBL" id="ESN98109.1"/>
    </source>
</evidence>
<gene>
    <name evidence="2" type="primary">20195483</name>
    <name evidence="1" type="ORF">HELRODRAFT_114003</name>
</gene>
<sequence length="256" mass="27962">MSLKLIFYRKYFQNVKILNKSFLSTSSILNAKVAVVLSGCGCNDGSEIHEASACLVHLSRGKADVAVFAPDIDQYHVIDHVKGMPMEGEKRNVLKESARIARGQIQPITSLRSSIFDAVIFPGGFGAAKNLSSFAFDGPKFTVDKEVERVLKDFHSSKKPIGLCCIAPILAAKVLKGCEVTLGFDKQDDQWPHSGACAVVRDLGSKHVDCSVVEAYVDRKNLLVTTPAFMGTAYLHEVFDGIGKMIQKVLQLADKK</sequence>
<protein>
    <recommendedName>
        <fullName evidence="4">DJ-1/PfpI domain-containing protein</fullName>
    </recommendedName>
</protein>
<dbReference type="AlphaFoldDB" id="T1EFY1"/>
<dbReference type="KEGG" id="hro:HELRODRAFT_114003"/>
<dbReference type="NCBIfam" id="NF008747">
    <property type="entry name" value="PRK11780.1"/>
    <property type="match status" value="1"/>
</dbReference>
<dbReference type="STRING" id="6412.T1EFY1"/>
<accession>T1EFY1</accession>
<reference evidence="2" key="3">
    <citation type="submission" date="2015-06" db="UniProtKB">
        <authorList>
            <consortium name="EnsemblMetazoa"/>
        </authorList>
    </citation>
    <scope>IDENTIFICATION</scope>
</reference>
<dbReference type="EnsemblMetazoa" id="HelroT114003">
    <property type="protein sequence ID" value="HelroP114003"/>
    <property type="gene ID" value="HelroG114003"/>
</dbReference>
<proteinExistence type="predicted"/>